<dbReference type="Gene3D" id="3.40.50.2300">
    <property type="match status" value="1"/>
</dbReference>
<reference evidence="3" key="1">
    <citation type="submission" date="2020-12" db="EMBL/GenBank/DDBJ databases">
        <title>Genomic characterization of non-nitrogen-fixing Frankia strains.</title>
        <authorList>
            <person name="Carlos-Shanley C."/>
            <person name="Guerra T."/>
            <person name="Hahn D."/>
        </authorList>
    </citation>
    <scope>NUCLEOTIDE SEQUENCE</scope>
    <source>
        <strain evidence="3">CN6</strain>
    </source>
</reference>
<sequence length="130" mass="13624">MTPSSAVSVLVVDDQRPFRLAARAVVRRAPGFVLAGEAESGEAGVAAAETLRPDLVLMDVNLPGIDGVAAGSRIRDFDPSTVVVLVSTYGETDLPAMVAQSGMDYLHKADLAPGVLRDLWERRAPGSAAH</sequence>
<accession>A0A937RMB7</accession>
<dbReference type="AlphaFoldDB" id="A0A937RMB7"/>
<proteinExistence type="predicted"/>
<dbReference type="EMBL" id="JAEACQ010000348">
    <property type="protein sequence ID" value="MBL7632752.1"/>
    <property type="molecule type" value="Genomic_DNA"/>
</dbReference>
<evidence type="ECO:0000313" key="3">
    <source>
        <dbReference type="EMBL" id="MBL7632752.1"/>
    </source>
</evidence>
<dbReference type="SUPFAM" id="SSF52172">
    <property type="entry name" value="CheY-like"/>
    <property type="match status" value="1"/>
</dbReference>
<name>A0A937RMB7_9ACTN</name>
<dbReference type="PANTHER" id="PTHR43228">
    <property type="entry name" value="TWO-COMPONENT RESPONSE REGULATOR"/>
    <property type="match status" value="1"/>
</dbReference>
<keyword evidence="4" id="KW-1185">Reference proteome</keyword>
<dbReference type="Proteomes" id="UP000604475">
    <property type="component" value="Unassembled WGS sequence"/>
</dbReference>
<protein>
    <submittedName>
        <fullName evidence="3">Response regulator transcription factor</fullName>
    </submittedName>
</protein>
<dbReference type="InterPro" id="IPR052048">
    <property type="entry name" value="ST_Response_Regulator"/>
</dbReference>
<evidence type="ECO:0000259" key="2">
    <source>
        <dbReference type="PROSITE" id="PS50110"/>
    </source>
</evidence>
<dbReference type="PROSITE" id="PS50110">
    <property type="entry name" value="RESPONSE_REGULATORY"/>
    <property type="match status" value="1"/>
</dbReference>
<comment type="caution">
    <text evidence="3">The sequence shown here is derived from an EMBL/GenBank/DDBJ whole genome shotgun (WGS) entry which is preliminary data.</text>
</comment>
<dbReference type="SMART" id="SM00448">
    <property type="entry name" value="REC"/>
    <property type="match status" value="1"/>
</dbReference>
<dbReference type="InterPro" id="IPR001789">
    <property type="entry name" value="Sig_transdc_resp-reg_receiver"/>
</dbReference>
<evidence type="ECO:0000313" key="4">
    <source>
        <dbReference type="Proteomes" id="UP000604475"/>
    </source>
</evidence>
<dbReference type="InterPro" id="IPR058245">
    <property type="entry name" value="NreC/VraR/RcsB-like_REC"/>
</dbReference>
<keyword evidence="1" id="KW-0597">Phosphoprotein</keyword>
<dbReference type="InterPro" id="IPR011006">
    <property type="entry name" value="CheY-like_superfamily"/>
</dbReference>
<feature type="domain" description="Response regulatory" evidence="2">
    <location>
        <begin position="8"/>
        <end position="124"/>
    </location>
</feature>
<evidence type="ECO:0000256" key="1">
    <source>
        <dbReference type="PROSITE-ProRule" id="PRU00169"/>
    </source>
</evidence>
<dbReference type="GO" id="GO:0000160">
    <property type="term" value="P:phosphorelay signal transduction system"/>
    <property type="evidence" value="ECO:0007669"/>
    <property type="project" value="InterPro"/>
</dbReference>
<feature type="modified residue" description="4-aspartylphosphate" evidence="1">
    <location>
        <position position="59"/>
    </location>
</feature>
<dbReference type="PANTHER" id="PTHR43228:SF1">
    <property type="entry name" value="TWO-COMPONENT RESPONSE REGULATOR ARR22"/>
    <property type="match status" value="1"/>
</dbReference>
<dbReference type="RefSeq" id="WP_203007344.1">
    <property type="nucleotide sequence ID" value="NZ_JADWYU010000202.1"/>
</dbReference>
<dbReference type="Pfam" id="PF00072">
    <property type="entry name" value="Response_reg"/>
    <property type="match status" value="1"/>
</dbReference>
<dbReference type="CDD" id="cd17535">
    <property type="entry name" value="REC_NarL-like"/>
    <property type="match status" value="1"/>
</dbReference>
<organism evidence="3 4">
    <name type="scientific">Frankia nepalensis</name>
    <dbReference type="NCBI Taxonomy" id="1836974"/>
    <lineage>
        <taxon>Bacteria</taxon>
        <taxon>Bacillati</taxon>
        <taxon>Actinomycetota</taxon>
        <taxon>Actinomycetes</taxon>
        <taxon>Frankiales</taxon>
        <taxon>Frankiaceae</taxon>
        <taxon>Frankia</taxon>
    </lineage>
</organism>
<gene>
    <name evidence="3" type="ORF">I7412_37490</name>
</gene>